<comment type="caution">
    <text evidence="2">The sequence shown here is derived from an EMBL/GenBank/DDBJ whole genome shotgun (WGS) entry which is preliminary data.</text>
</comment>
<accession>A0A4Q4QE43</accession>
<evidence type="ECO:0000256" key="1">
    <source>
        <dbReference type="SAM" id="MobiDB-lite"/>
    </source>
</evidence>
<protein>
    <submittedName>
        <fullName evidence="2">Uncharacterized protein</fullName>
    </submittedName>
</protein>
<dbReference type="OrthoDB" id="1577640at2759"/>
<dbReference type="Proteomes" id="UP000293823">
    <property type="component" value="Unassembled WGS sequence"/>
</dbReference>
<feature type="compositionally biased region" description="Acidic residues" evidence="1">
    <location>
        <begin position="161"/>
        <end position="191"/>
    </location>
</feature>
<evidence type="ECO:0000313" key="3">
    <source>
        <dbReference type="Proteomes" id="UP000293823"/>
    </source>
</evidence>
<proteinExistence type="predicted"/>
<sequence>MEEVKGIAKSLIWKRRYEEALADVFLETSIWVNRAAHTLQLRRLIHGYIRLFVFSYLELRHTCCAISRIEHDDDPDYNKQPYPRYSPKEKRRIKDEDAPLHEILEELVPMFSTQFDAVGGRLEDFVVDVMIPKMREVARELKVEDAALYGAGRKEIGVVMYEDEEEAEQNDSHEEEEEQNEDVEEDSDDEY</sequence>
<dbReference type="AlphaFoldDB" id="A0A4Q4QE43"/>
<feature type="region of interest" description="Disordered" evidence="1">
    <location>
        <begin position="159"/>
        <end position="191"/>
    </location>
</feature>
<name>A0A4Q4QE43_9PLEO</name>
<evidence type="ECO:0000313" key="2">
    <source>
        <dbReference type="EMBL" id="RYO39820.1"/>
    </source>
</evidence>
<reference evidence="3" key="1">
    <citation type="journal article" date="2019" name="bioRxiv">
        <title>Genomics, evolutionary history and diagnostics of the Alternaria alternata species group including apple and Asian pear pathotypes.</title>
        <authorList>
            <person name="Armitage A.D."/>
            <person name="Cockerton H.M."/>
            <person name="Sreenivasaprasad S."/>
            <person name="Woodhall J.W."/>
            <person name="Lane C.R."/>
            <person name="Harrison R.J."/>
            <person name="Clarkson J.P."/>
        </authorList>
    </citation>
    <scope>NUCLEOTIDE SEQUENCE [LARGE SCALE GENOMIC DNA]</scope>
    <source>
        <strain evidence="3">RGR 97.0016</strain>
    </source>
</reference>
<keyword evidence="3" id="KW-1185">Reference proteome</keyword>
<dbReference type="EMBL" id="PEJP01000063">
    <property type="protein sequence ID" value="RYO39820.1"/>
    <property type="molecule type" value="Genomic_DNA"/>
</dbReference>
<organism evidence="2 3">
    <name type="scientific">Alternaria arborescens</name>
    <dbReference type="NCBI Taxonomy" id="156630"/>
    <lineage>
        <taxon>Eukaryota</taxon>
        <taxon>Fungi</taxon>
        <taxon>Dikarya</taxon>
        <taxon>Ascomycota</taxon>
        <taxon>Pezizomycotina</taxon>
        <taxon>Dothideomycetes</taxon>
        <taxon>Pleosporomycetidae</taxon>
        <taxon>Pleosporales</taxon>
        <taxon>Pleosporineae</taxon>
        <taxon>Pleosporaceae</taxon>
        <taxon>Alternaria</taxon>
        <taxon>Alternaria sect. Alternaria</taxon>
    </lineage>
</organism>
<gene>
    <name evidence="2" type="ORF">AA0113_g11096</name>
</gene>